<dbReference type="InterPro" id="IPR051601">
    <property type="entry name" value="Serine_prot/Carboxylest_S33"/>
</dbReference>
<keyword evidence="2 4" id="KW-0732">Signal</keyword>
<keyword evidence="3 6" id="KW-0378">Hydrolase</keyword>
<comment type="caution">
    <text evidence="6">The sequence shown here is derived from an EMBL/GenBank/DDBJ whole genome shotgun (WGS) entry which is preliminary data.</text>
</comment>
<gene>
    <name evidence="6" type="ORF">IHE55_01485</name>
</gene>
<evidence type="ECO:0000313" key="7">
    <source>
        <dbReference type="Proteomes" id="UP000807371"/>
    </source>
</evidence>
<feature type="chain" id="PRO_5046423698" evidence="4">
    <location>
        <begin position="40"/>
        <end position="494"/>
    </location>
</feature>
<protein>
    <submittedName>
        <fullName evidence="6">Alpha/beta fold hydrolase</fullName>
    </submittedName>
</protein>
<evidence type="ECO:0000256" key="3">
    <source>
        <dbReference type="ARBA" id="ARBA00022801"/>
    </source>
</evidence>
<feature type="signal peptide" evidence="4">
    <location>
        <begin position="1"/>
        <end position="39"/>
    </location>
</feature>
<evidence type="ECO:0000256" key="1">
    <source>
        <dbReference type="ARBA" id="ARBA00010088"/>
    </source>
</evidence>
<organism evidence="6 7">
    <name type="scientific">Streptomyces pactum</name>
    <dbReference type="NCBI Taxonomy" id="68249"/>
    <lineage>
        <taxon>Bacteria</taxon>
        <taxon>Bacillati</taxon>
        <taxon>Actinomycetota</taxon>
        <taxon>Actinomycetes</taxon>
        <taxon>Kitasatosporales</taxon>
        <taxon>Streptomycetaceae</taxon>
        <taxon>Streptomyces</taxon>
    </lineage>
</organism>
<proteinExistence type="inferred from homology"/>
<dbReference type="EMBL" id="JACYXC010000001">
    <property type="protein sequence ID" value="MBH5333545.1"/>
    <property type="molecule type" value="Genomic_DNA"/>
</dbReference>
<dbReference type="PANTHER" id="PTHR43248:SF29">
    <property type="entry name" value="TRIPEPTIDYL AMINOPEPTIDASE"/>
    <property type="match status" value="1"/>
</dbReference>
<dbReference type="Gene3D" id="3.40.50.1820">
    <property type="entry name" value="alpha/beta hydrolase"/>
    <property type="match status" value="1"/>
</dbReference>
<dbReference type="Pfam" id="PF00561">
    <property type="entry name" value="Abhydrolase_1"/>
    <property type="match status" value="1"/>
</dbReference>
<accession>A0ABS0NEC8</accession>
<evidence type="ECO:0000256" key="4">
    <source>
        <dbReference type="SAM" id="SignalP"/>
    </source>
</evidence>
<name>A0ABS0NEC8_9ACTN</name>
<dbReference type="Proteomes" id="UP000807371">
    <property type="component" value="Unassembled WGS sequence"/>
</dbReference>
<keyword evidence="7" id="KW-1185">Reference proteome</keyword>
<evidence type="ECO:0000313" key="6">
    <source>
        <dbReference type="EMBL" id="MBH5333545.1"/>
    </source>
</evidence>
<dbReference type="GO" id="GO:0016787">
    <property type="term" value="F:hydrolase activity"/>
    <property type="evidence" value="ECO:0007669"/>
    <property type="project" value="UniProtKB-KW"/>
</dbReference>
<sequence>MRMITRRQPHPNAGRRVLSVLLTLTASAAALAVPGPASATPAGAPAPTGSIRWGTCPASDPLPAPGPQVQCGTLRVPVDWSQPDGPTTDIFVARHRATDPGRRVGVLMTNPGGPGAPGADSAMYADDPYSGYSASLRERFDIVGFDPRGIGRSNSVTCDESIRESIPARPRDAAGFNRLRTLNGRLADSCLERSGPLAAHMDGETVARDMDAIRAALGERTISFIGHSYGTFLGERYARLFPENLRALALDSAMDPERPDAERYLTDGSVAVEGALRKVAAWCAQDASCVLKGEDVLALTSRLFDRAEAGTLHEPGPTGPTRRKLTADQLSGILTAVLRGWSPQVSTEQLAALHTGKGEVHLWPGRSDSVVQLVLCRDNDFRIRDHAEYRAIMGRVAKAAPHVRYNAQALDMVLGCQGWSMPPKPRPAQASGDLPPALVANARYDQATPLPGARRMARAFPGARLHVSETVGHWLYTQDDVKQVLDSFLLSPGS</sequence>
<reference evidence="6 7" key="1">
    <citation type="submission" date="2020-09" db="EMBL/GenBank/DDBJ databases">
        <title>Biosynthesis of the nuclear factor of activated T cells inhibitor NFAT-133 and its congeners in Streptomyces pactum.</title>
        <authorList>
            <person name="Zhou W."/>
            <person name="Posri P."/>
            <person name="Abugrain M.E."/>
            <person name="Weisberg A.J."/>
            <person name="Chang J.H."/>
            <person name="Mahmud T."/>
        </authorList>
    </citation>
    <scope>NUCLEOTIDE SEQUENCE [LARGE SCALE GENOMIC DNA]</scope>
    <source>
        <strain evidence="6 7">ATCC 27456</strain>
    </source>
</reference>
<evidence type="ECO:0000256" key="2">
    <source>
        <dbReference type="ARBA" id="ARBA00022729"/>
    </source>
</evidence>
<dbReference type="PANTHER" id="PTHR43248">
    <property type="entry name" value="2-SUCCINYL-6-HYDROXY-2,4-CYCLOHEXADIENE-1-CARBOXYLATE SYNTHASE"/>
    <property type="match status" value="1"/>
</dbReference>
<feature type="domain" description="AB hydrolase-1" evidence="5">
    <location>
        <begin position="110"/>
        <end position="477"/>
    </location>
</feature>
<evidence type="ECO:0000259" key="5">
    <source>
        <dbReference type="Pfam" id="PF00561"/>
    </source>
</evidence>
<dbReference type="SUPFAM" id="SSF53474">
    <property type="entry name" value="alpha/beta-Hydrolases"/>
    <property type="match status" value="1"/>
</dbReference>
<dbReference type="InterPro" id="IPR000073">
    <property type="entry name" value="AB_hydrolase_1"/>
</dbReference>
<dbReference type="InterPro" id="IPR029058">
    <property type="entry name" value="AB_hydrolase_fold"/>
</dbReference>
<comment type="similarity">
    <text evidence="1">Belongs to the peptidase S33 family.</text>
</comment>